<dbReference type="AlphaFoldDB" id="A0AAN1BMT1"/>
<name>A0AAN1BMT1_RHIET</name>
<dbReference type="InterPro" id="IPR003688">
    <property type="entry name" value="TraG/VirD4"/>
</dbReference>
<gene>
    <name evidence="1" type="ORF">NXC12_PD00158</name>
</gene>
<reference evidence="1 2" key="1">
    <citation type="submission" date="2017-04" db="EMBL/GenBank/DDBJ databases">
        <title>Complete genome sequences of Rhizobium genomic linages associated to common bean (phaseolus vulgaris).</title>
        <authorList>
            <person name="Santamaria R.I."/>
            <person name="Bustos P."/>
            <person name="Perez-Carrascal O."/>
            <person name="Martinez-Flores I."/>
            <person name="Juarez S."/>
            <person name="Lozano L."/>
            <person name="Miranda F."/>
            <person name="Vinuesa P."/>
            <person name="Martinez-Romero E."/>
            <person name="Cevallos M.A."/>
            <person name="Romero D."/>
            <person name="Davila G."/>
            <person name="Gonzalez V."/>
        </authorList>
    </citation>
    <scope>NUCLEOTIDE SEQUENCE [LARGE SCALE GENOMIC DNA]</scope>
    <source>
        <strain evidence="1 2">NXC12</strain>
        <plasmid evidence="2">pretnxc12d</plasmid>
    </source>
</reference>
<evidence type="ECO:0000313" key="2">
    <source>
        <dbReference type="Proteomes" id="UP000194159"/>
    </source>
</evidence>
<protein>
    <submittedName>
        <fullName evidence="1">Uncharacterized protein</fullName>
    </submittedName>
</protein>
<dbReference type="EMBL" id="CP020910">
    <property type="protein sequence ID" value="ARQ13262.1"/>
    <property type="molecule type" value="Genomic_DNA"/>
</dbReference>
<proteinExistence type="predicted"/>
<dbReference type="Pfam" id="PF02534">
    <property type="entry name" value="T4SS-DNA_transf"/>
    <property type="match status" value="1"/>
</dbReference>
<geneLocation type="plasmid" evidence="2">
    <name>pretnxc12d</name>
</geneLocation>
<accession>A0AAN1BMT1</accession>
<organism evidence="1 2">
    <name type="scientific">Rhizobium etli</name>
    <dbReference type="NCBI Taxonomy" id="29449"/>
    <lineage>
        <taxon>Bacteria</taxon>
        <taxon>Pseudomonadati</taxon>
        <taxon>Pseudomonadota</taxon>
        <taxon>Alphaproteobacteria</taxon>
        <taxon>Hyphomicrobiales</taxon>
        <taxon>Rhizobiaceae</taxon>
        <taxon>Rhizobium/Agrobacterium group</taxon>
        <taxon>Rhizobium</taxon>
    </lineage>
</organism>
<keyword evidence="1" id="KW-0614">Plasmid</keyword>
<evidence type="ECO:0000313" key="1">
    <source>
        <dbReference type="EMBL" id="ARQ13262.1"/>
    </source>
</evidence>
<dbReference type="Proteomes" id="UP000194159">
    <property type="component" value="Plasmid pRetNXC12d"/>
</dbReference>
<sequence length="93" mass="10068">MKQQAAQGLIEPHEVVGIRADEQIVFAAGNIPLRCGRAIWFQRDDIKACVWTSRLHSEAGNLGGVLSTDSSGDYAACSHIPRHTGSSLVIILR</sequence>
<dbReference type="GO" id="GO:0016020">
    <property type="term" value="C:membrane"/>
    <property type="evidence" value="ECO:0007669"/>
    <property type="project" value="InterPro"/>
</dbReference>